<sequence length="89" mass="10158">MEFSQRRLSQKGTEGTTVIPPLCRGPRDHGRGYPCLSISGCGWIWRPMEEEIKEKKMVAKPGRWREEGEEIREMAISGPSLDAKQGVKW</sequence>
<dbReference type="AlphaFoldDB" id="A0A7J0DVW0"/>
<reference evidence="3" key="1">
    <citation type="submission" date="2019-07" db="EMBL/GenBank/DDBJ databases">
        <title>De Novo Assembly of kiwifruit Actinidia rufa.</title>
        <authorList>
            <person name="Sugita-Konishi S."/>
            <person name="Sato K."/>
            <person name="Mori E."/>
            <person name="Abe Y."/>
            <person name="Kisaki G."/>
            <person name="Hamano K."/>
            <person name="Suezawa K."/>
            <person name="Otani M."/>
            <person name="Fukuda T."/>
            <person name="Manabe T."/>
            <person name="Gomi K."/>
            <person name="Tabuchi M."/>
            <person name="Akimitsu K."/>
            <person name="Kataoka I."/>
        </authorList>
    </citation>
    <scope>NUCLEOTIDE SEQUENCE [LARGE SCALE GENOMIC DNA]</scope>
    <source>
        <strain evidence="3">cv. Fuchu</strain>
    </source>
</reference>
<organism evidence="2 3">
    <name type="scientific">Actinidia rufa</name>
    <dbReference type="NCBI Taxonomy" id="165716"/>
    <lineage>
        <taxon>Eukaryota</taxon>
        <taxon>Viridiplantae</taxon>
        <taxon>Streptophyta</taxon>
        <taxon>Embryophyta</taxon>
        <taxon>Tracheophyta</taxon>
        <taxon>Spermatophyta</taxon>
        <taxon>Magnoliopsida</taxon>
        <taxon>eudicotyledons</taxon>
        <taxon>Gunneridae</taxon>
        <taxon>Pentapetalae</taxon>
        <taxon>asterids</taxon>
        <taxon>Ericales</taxon>
        <taxon>Actinidiaceae</taxon>
        <taxon>Actinidia</taxon>
    </lineage>
</organism>
<proteinExistence type="predicted"/>
<evidence type="ECO:0000313" key="2">
    <source>
        <dbReference type="EMBL" id="GFS43541.1"/>
    </source>
</evidence>
<feature type="compositionally biased region" description="Polar residues" evidence="1">
    <location>
        <begin position="1"/>
        <end position="16"/>
    </location>
</feature>
<accession>A0A7J0DVW0</accession>
<dbReference type="Proteomes" id="UP000585474">
    <property type="component" value="Unassembled WGS sequence"/>
</dbReference>
<evidence type="ECO:0000313" key="3">
    <source>
        <dbReference type="Proteomes" id="UP000585474"/>
    </source>
</evidence>
<evidence type="ECO:0000256" key="1">
    <source>
        <dbReference type="SAM" id="MobiDB-lite"/>
    </source>
</evidence>
<dbReference type="EMBL" id="BJWL01000423">
    <property type="protein sequence ID" value="GFS43541.1"/>
    <property type="molecule type" value="Genomic_DNA"/>
</dbReference>
<name>A0A7J0DVW0_9ERIC</name>
<keyword evidence="3" id="KW-1185">Reference proteome</keyword>
<comment type="caution">
    <text evidence="2">The sequence shown here is derived from an EMBL/GenBank/DDBJ whole genome shotgun (WGS) entry which is preliminary data.</text>
</comment>
<feature type="region of interest" description="Disordered" evidence="1">
    <location>
        <begin position="1"/>
        <end position="23"/>
    </location>
</feature>
<gene>
    <name evidence="2" type="ORF">Acr_00g0085650</name>
</gene>
<protein>
    <submittedName>
        <fullName evidence="2">Uncharacterized protein</fullName>
    </submittedName>
</protein>